<dbReference type="FunFam" id="1.10.3210.10:FF:000008">
    <property type="entry name" value="3'-5' exoribonuclease YhaM"/>
    <property type="match status" value="1"/>
</dbReference>
<name>A0A3R6V7P6_9LACO</name>
<dbReference type="CDD" id="cd04492">
    <property type="entry name" value="YhaM_OBF_like"/>
    <property type="match status" value="1"/>
</dbReference>
<dbReference type="InterPro" id="IPR006675">
    <property type="entry name" value="HDIG_dom"/>
</dbReference>
<evidence type="ECO:0000256" key="2">
    <source>
        <dbReference type="ARBA" id="ARBA00022839"/>
    </source>
</evidence>
<dbReference type="EMBL" id="QOCS01000005">
    <property type="protein sequence ID" value="RHW48400.1"/>
    <property type="molecule type" value="Genomic_DNA"/>
</dbReference>
<accession>A0A3R6V7P6</accession>
<dbReference type="Pfam" id="PF01336">
    <property type="entry name" value="tRNA_anti-codon"/>
    <property type="match status" value="1"/>
</dbReference>
<keyword evidence="2 4" id="KW-0540">Nuclease</keyword>
<dbReference type="Gene3D" id="1.10.3210.10">
    <property type="entry name" value="Hypothetical protein af1432"/>
    <property type="match status" value="1"/>
</dbReference>
<dbReference type="AlphaFoldDB" id="A0A3R6V7P6"/>
<evidence type="ECO:0000313" key="4">
    <source>
        <dbReference type="EMBL" id="RHW48400.1"/>
    </source>
</evidence>
<dbReference type="GO" id="GO:0003676">
    <property type="term" value="F:nucleic acid binding"/>
    <property type="evidence" value="ECO:0007669"/>
    <property type="project" value="InterPro"/>
</dbReference>
<dbReference type="Proteomes" id="UP000284822">
    <property type="component" value="Unassembled WGS sequence"/>
</dbReference>
<dbReference type="GO" id="GO:0004527">
    <property type="term" value="F:exonuclease activity"/>
    <property type="evidence" value="ECO:0007669"/>
    <property type="project" value="UniProtKB-KW"/>
</dbReference>
<dbReference type="GO" id="GO:0031125">
    <property type="term" value="P:rRNA 3'-end processing"/>
    <property type="evidence" value="ECO:0007669"/>
    <property type="project" value="TreeGrafter"/>
</dbReference>
<evidence type="ECO:0000256" key="1">
    <source>
        <dbReference type="ARBA" id="ARBA00022801"/>
    </source>
</evidence>
<feature type="domain" description="HD/PDEase" evidence="3">
    <location>
        <begin position="155"/>
        <end position="289"/>
    </location>
</feature>
<dbReference type="NCBIfam" id="TIGR00277">
    <property type="entry name" value="HDIG"/>
    <property type="match status" value="1"/>
</dbReference>
<gene>
    <name evidence="4" type="ORF">DS832_02245</name>
</gene>
<dbReference type="PANTHER" id="PTHR37294:SF1">
    <property type="entry name" value="3'-5' EXORIBONUCLEASE YHAM"/>
    <property type="match status" value="1"/>
</dbReference>
<keyword evidence="2 4" id="KW-0269">Exonuclease</keyword>
<dbReference type="InterPro" id="IPR003607">
    <property type="entry name" value="HD/PDEase_dom"/>
</dbReference>
<dbReference type="RefSeq" id="WP_118910155.1">
    <property type="nucleotide sequence ID" value="NZ_QOCS01000005.1"/>
</dbReference>
<dbReference type="InterPro" id="IPR006674">
    <property type="entry name" value="HD_domain"/>
</dbReference>
<evidence type="ECO:0000259" key="3">
    <source>
        <dbReference type="SMART" id="SM00471"/>
    </source>
</evidence>
<reference evidence="4 5" key="1">
    <citation type="submission" date="2018-07" db="EMBL/GenBank/DDBJ databases">
        <title>Genome sequences of six Lactobacillus spp. isolated from bumble bee guts.</title>
        <authorList>
            <person name="Motta E.V.S."/>
            <person name="Moran N.A."/>
        </authorList>
    </citation>
    <scope>NUCLEOTIDE SEQUENCE [LARGE SCALE GENOMIC DNA]</scope>
    <source>
        <strain evidence="4 5">LV-8.1</strain>
    </source>
</reference>
<comment type="caution">
    <text evidence="4">The sequence shown here is derived from an EMBL/GenBank/DDBJ whole genome shotgun (WGS) entry which is preliminary data.</text>
</comment>
<proteinExistence type="predicted"/>
<dbReference type="InterPro" id="IPR050798">
    <property type="entry name" value="YhaM_exoribonuc/phosphodiest"/>
</dbReference>
<dbReference type="SMART" id="SM00471">
    <property type="entry name" value="HDc"/>
    <property type="match status" value="1"/>
</dbReference>
<dbReference type="CDD" id="cd00077">
    <property type="entry name" value="HDc"/>
    <property type="match status" value="1"/>
</dbReference>
<protein>
    <submittedName>
        <fullName evidence="4">3'-5' exonuclease</fullName>
    </submittedName>
</protein>
<dbReference type="PANTHER" id="PTHR37294">
    <property type="entry name" value="3'-5' EXORIBONUCLEASE YHAM"/>
    <property type="match status" value="1"/>
</dbReference>
<dbReference type="InterPro" id="IPR004365">
    <property type="entry name" value="NA-bd_OB_tRNA"/>
</dbReference>
<dbReference type="Pfam" id="PF01966">
    <property type="entry name" value="HD"/>
    <property type="match status" value="1"/>
</dbReference>
<sequence>MLKKLADLQAGNDFEFPVLLKQVDVRTARNSKKFLAIVFADDTAELPGKFWDASAQDIKDFVAGKVVLLTGKCELYNGSLQIKIITMKIAEANTYSLNQFIKHAPLSQKQMQEQINELIFQITQPKWNRIVRFLFKKYQQKFFEYPAAKSNHHDYVGGLAYHTLSIANLAQKVCQQYPQVDQSLLLAGTLLHDLGKTIELSGSLNTQYTLEGNLLGHIVIMDGEIVAACQQINIDSNDEEVVLLRHMIIAHHGLNEYGSPKRPQLLEAEILHALDELDATITMITKAEKRVATGEFTERIFGLDNRRFFVPNALASNNDDIKK</sequence>
<organism evidence="4 5">
    <name type="scientific">Bombilactobacillus bombi</name>
    <dbReference type="NCBI Taxonomy" id="1303590"/>
    <lineage>
        <taxon>Bacteria</taxon>
        <taxon>Bacillati</taxon>
        <taxon>Bacillota</taxon>
        <taxon>Bacilli</taxon>
        <taxon>Lactobacillales</taxon>
        <taxon>Lactobacillaceae</taxon>
        <taxon>Bombilactobacillus</taxon>
    </lineage>
</organism>
<dbReference type="SUPFAM" id="SSF109604">
    <property type="entry name" value="HD-domain/PDEase-like"/>
    <property type="match status" value="1"/>
</dbReference>
<evidence type="ECO:0000313" key="5">
    <source>
        <dbReference type="Proteomes" id="UP000284822"/>
    </source>
</evidence>
<keyword evidence="1" id="KW-0378">Hydrolase</keyword>